<comment type="function">
    <text evidence="1 13">Required for replicative DNA synthesis. This DNA polymerase also exhibits 3' to 5' exonuclease activity.</text>
</comment>
<proteinExistence type="inferred from homology"/>
<reference evidence="17 18" key="1">
    <citation type="submission" date="2024-03" db="EMBL/GenBank/DDBJ databases">
        <title>Human intestinal bacterial collection.</title>
        <authorList>
            <person name="Pauvert C."/>
            <person name="Hitch T.C.A."/>
            <person name="Clavel T."/>
        </authorList>
    </citation>
    <scope>NUCLEOTIDE SEQUENCE [LARGE SCALE GENOMIC DNA]</scope>
    <source>
        <strain evidence="17 18">CLA-JM-H10</strain>
    </source>
</reference>
<dbReference type="NCBIfam" id="TIGR00573">
    <property type="entry name" value="dnaq"/>
    <property type="match status" value="1"/>
</dbReference>
<keyword evidence="10 13" id="KW-0239">DNA-directed DNA polymerase</keyword>
<dbReference type="InterPro" id="IPR004013">
    <property type="entry name" value="PHP_dom"/>
</dbReference>
<dbReference type="Gene3D" id="1.20.5.140">
    <property type="match status" value="1"/>
</dbReference>
<evidence type="ECO:0000256" key="14">
    <source>
        <dbReference type="SAM" id="MobiDB-lite"/>
    </source>
</evidence>
<dbReference type="CDD" id="cd04484">
    <property type="entry name" value="polC_OBF"/>
    <property type="match status" value="1"/>
</dbReference>
<dbReference type="InterPro" id="IPR006308">
    <property type="entry name" value="Pol_III_a_PolC-type_gram_pos"/>
</dbReference>
<dbReference type="InterPro" id="IPR003141">
    <property type="entry name" value="Pol/His_phosphatase_N"/>
</dbReference>
<dbReference type="InterPro" id="IPR004805">
    <property type="entry name" value="DnaE2/DnaE/PolC"/>
</dbReference>
<protein>
    <recommendedName>
        <fullName evidence="13">DNA polymerase III PolC-type</fullName>
        <shortName evidence="13">PolIII</shortName>
        <ecNumber evidence="13">2.7.7.7</ecNumber>
    </recommendedName>
</protein>
<accession>A0ABV1GPZ8</accession>
<dbReference type="InterPro" id="IPR012340">
    <property type="entry name" value="NA-bd_OB-fold"/>
</dbReference>
<dbReference type="Proteomes" id="UP001480973">
    <property type="component" value="Unassembled WGS sequence"/>
</dbReference>
<feature type="compositionally biased region" description="Low complexity" evidence="14">
    <location>
        <begin position="214"/>
        <end position="226"/>
    </location>
</feature>
<evidence type="ECO:0000256" key="9">
    <source>
        <dbReference type="ARBA" id="ARBA00022839"/>
    </source>
</evidence>
<evidence type="ECO:0000256" key="1">
    <source>
        <dbReference type="ARBA" id="ARBA00003452"/>
    </source>
</evidence>
<evidence type="ECO:0000259" key="15">
    <source>
        <dbReference type="SMART" id="SM00479"/>
    </source>
</evidence>
<dbReference type="InterPro" id="IPR006054">
    <property type="entry name" value="DnaQ"/>
</dbReference>
<dbReference type="Pfam" id="PF17657">
    <property type="entry name" value="DNA_pol3_finger"/>
    <property type="match status" value="1"/>
</dbReference>
<dbReference type="Gene3D" id="3.30.420.10">
    <property type="entry name" value="Ribonuclease H-like superfamily/Ribonuclease H"/>
    <property type="match status" value="1"/>
</dbReference>
<dbReference type="InterPro" id="IPR013520">
    <property type="entry name" value="Ribonucl_H"/>
</dbReference>
<dbReference type="Gene3D" id="2.40.50.140">
    <property type="entry name" value="Nucleic acid-binding proteins"/>
    <property type="match status" value="1"/>
</dbReference>
<feature type="domain" description="Exonuclease" evidence="15">
    <location>
        <begin position="487"/>
        <end position="652"/>
    </location>
</feature>
<dbReference type="NCBIfam" id="NF001688">
    <property type="entry name" value="PRK00448.1"/>
    <property type="match status" value="1"/>
</dbReference>
<dbReference type="InterPro" id="IPR040982">
    <property type="entry name" value="DNA_pol3_finger"/>
</dbReference>
<keyword evidence="18" id="KW-1185">Reference proteome</keyword>
<comment type="caution">
    <text evidence="17">The sequence shown here is derived from an EMBL/GenBank/DDBJ whole genome shotgun (WGS) entry which is preliminary data.</text>
</comment>
<dbReference type="CDD" id="cd07435">
    <property type="entry name" value="PHP_PolIIIA_POLC"/>
    <property type="match status" value="1"/>
</dbReference>
<dbReference type="InterPro" id="IPR028112">
    <property type="entry name" value="DNA_PolC-type_N_I"/>
</dbReference>
<dbReference type="InterPro" id="IPR011708">
    <property type="entry name" value="DNA_pol3_alpha_NTPase_dom"/>
</dbReference>
<dbReference type="Pfam" id="PF00929">
    <property type="entry name" value="RNase_T"/>
    <property type="match status" value="1"/>
</dbReference>
<evidence type="ECO:0000256" key="2">
    <source>
        <dbReference type="ARBA" id="ARBA00004496"/>
    </source>
</evidence>
<evidence type="ECO:0000313" key="17">
    <source>
        <dbReference type="EMBL" id="MEQ2535290.1"/>
    </source>
</evidence>
<dbReference type="InterPro" id="IPR012337">
    <property type="entry name" value="RNaseH-like_sf"/>
</dbReference>
<comment type="function">
    <text evidence="11">DNA polymerase III is a complex, multichain enzyme responsible for most of the replicative synthesis in bacteria. This DNA polymerase also exhibits 3' to 5' exonuclease activity. The alpha chain is the DNA polymerase.</text>
</comment>
<evidence type="ECO:0000256" key="6">
    <source>
        <dbReference type="ARBA" id="ARBA00022705"/>
    </source>
</evidence>
<evidence type="ECO:0000256" key="10">
    <source>
        <dbReference type="ARBA" id="ARBA00022932"/>
    </source>
</evidence>
<dbReference type="SUPFAM" id="SSF53098">
    <property type="entry name" value="Ribonuclease H-like"/>
    <property type="match status" value="1"/>
</dbReference>
<dbReference type="SMART" id="SM00479">
    <property type="entry name" value="EXOIII"/>
    <property type="match status" value="1"/>
</dbReference>
<evidence type="ECO:0000259" key="16">
    <source>
        <dbReference type="SMART" id="SM00481"/>
    </source>
</evidence>
<keyword evidence="4 13" id="KW-0808">Transferase</keyword>
<keyword evidence="3 13" id="KW-0963">Cytoplasm</keyword>
<dbReference type="PANTHER" id="PTHR32294">
    <property type="entry name" value="DNA POLYMERASE III SUBUNIT ALPHA"/>
    <property type="match status" value="1"/>
</dbReference>
<evidence type="ECO:0000256" key="8">
    <source>
        <dbReference type="ARBA" id="ARBA00022801"/>
    </source>
</evidence>
<dbReference type="Gene3D" id="3.20.20.140">
    <property type="entry name" value="Metal-dependent hydrolases"/>
    <property type="match status" value="2"/>
</dbReference>
<dbReference type="Pfam" id="PF02811">
    <property type="entry name" value="PHP"/>
    <property type="match status" value="1"/>
</dbReference>
<evidence type="ECO:0000256" key="5">
    <source>
        <dbReference type="ARBA" id="ARBA00022695"/>
    </source>
</evidence>
<gene>
    <name evidence="13" type="primary">polC</name>
    <name evidence="17" type="ORF">WMO38_09200</name>
</gene>
<dbReference type="Pfam" id="PF01336">
    <property type="entry name" value="tRNA_anti-codon"/>
    <property type="match status" value="1"/>
</dbReference>
<dbReference type="Gene3D" id="3.30.1900.20">
    <property type="match status" value="2"/>
</dbReference>
<dbReference type="PANTHER" id="PTHR32294:SF5">
    <property type="entry name" value="DNA POLYMERASE III POLC-TYPE"/>
    <property type="match status" value="1"/>
</dbReference>
<evidence type="ECO:0000256" key="3">
    <source>
        <dbReference type="ARBA" id="ARBA00022490"/>
    </source>
</evidence>
<feature type="compositionally biased region" description="Polar residues" evidence="14">
    <location>
        <begin position="227"/>
        <end position="260"/>
    </location>
</feature>
<organism evidence="17 18">
    <name type="scientific">Lachnospira intestinalis</name>
    <dbReference type="NCBI Taxonomy" id="3133158"/>
    <lineage>
        <taxon>Bacteria</taxon>
        <taxon>Bacillati</taxon>
        <taxon>Bacillota</taxon>
        <taxon>Clostridia</taxon>
        <taxon>Lachnospirales</taxon>
        <taxon>Lachnospiraceae</taxon>
        <taxon>Lachnospira</taxon>
    </lineage>
</organism>
<comment type="catalytic activity">
    <reaction evidence="12 13">
        <text>DNA(n) + a 2'-deoxyribonucleoside 5'-triphosphate = DNA(n+1) + diphosphate</text>
        <dbReference type="Rhea" id="RHEA:22508"/>
        <dbReference type="Rhea" id="RHEA-COMP:17339"/>
        <dbReference type="Rhea" id="RHEA-COMP:17340"/>
        <dbReference type="ChEBI" id="CHEBI:33019"/>
        <dbReference type="ChEBI" id="CHEBI:61560"/>
        <dbReference type="ChEBI" id="CHEBI:173112"/>
        <dbReference type="EC" id="2.7.7.7"/>
    </reaction>
</comment>
<dbReference type="GO" id="GO:0003887">
    <property type="term" value="F:DNA-directed DNA polymerase activity"/>
    <property type="evidence" value="ECO:0007669"/>
    <property type="project" value="UniProtKB-EC"/>
</dbReference>
<feature type="region of interest" description="Disordered" evidence="14">
    <location>
        <begin position="195"/>
        <end position="272"/>
    </location>
</feature>
<name>A0ABV1GPZ8_9FIRM</name>
<dbReference type="Pfam" id="PF14579">
    <property type="entry name" value="HHH_6"/>
    <property type="match status" value="1"/>
</dbReference>
<dbReference type="InterPro" id="IPR029460">
    <property type="entry name" value="DNAPol_HHH"/>
</dbReference>
<dbReference type="SMART" id="SM00481">
    <property type="entry name" value="POLIIIAc"/>
    <property type="match status" value="1"/>
</dbReference>
<dbReference type="Pfam" id="PF14480">
    <property type="entry name" value="DNA_pol3_a_NI"/>
    <property type="match status" value="1"/>
</dbReference>
<dbReference type="EC" id="2.7.7.7" evidence="13"/>
<dbReference type="Pfam" id="PF07733">
    <property type="entry name" value="DNA_pol3_alpha"/>
    <property type="match status" value="1"/>
</dbReference>
<dbReference type="InterPro" id="IPR004365">
    <property type="entry name" value="NA-bd_OB_tRNA"/>
</dbReference>
<comment type="subcellular location">
    <subcellularLocation>
        <location evidence="2 13">Cytoplasm</location>
    </subcellularLocation>
</comment>
<keyword evidence="6 13" id="KW-0235">DNA replication</keyword>
<dbReference type="EMBL" id="JBBMES010000009">
    <property type="protein sequence ID" value="MEQ2535290.1"/>
    <property type="molecule type" value="Genomic_DNA"/>
</dbReference>
<dbReference type="Gene3D" id="1.10.150.700">
    <property type="entry name" value="PolC, middle finger domain"/>
    <property type="match status" value="1"/>
</dbReference>
<keyword evidence="8 13" id="KW-0378">Hydrolase</keyword>
<dbReference type="InterPro" id="IPR036397">
    <property type="entry name" value="RNaseH_sf"/>
</dbReference>
<dbReference type="Gene3D" id="6.10.140.1510">
    <property type="match status" value="1"/>
</dbReference>
<evidence type="ECO:0000256" key="11">
    <source>
        <dbReference type="ARBA" id="ARBA00025611"/>
    </source>
</evidence>
<evidence type="ECO:0000256" key="4">
    <source>
        <dbReference type="ARBA" id="ARBA00022679"/>
    </source>
</evidence>
<evidence type="ECO:0000256" key="12">
    <source>
        <dbReference type="ARBA" id="ARBA00049244"/>
    </source>
</evidence>
<keyword evidence="9 13" id="KW-0269">Exonuclease</keyword>
<comment type="similarity">
    <text evidence="13">Belongs to the DNA polymerase type-C family. PolC subfamily.</text>
</comment>
<dbReference type="HAMAP" id="MF_00356">
    <property type="entry name" value="DNApol_PolC"/>
    <property type="match status" value="1"/>
</dbReference>
<sequence length="1518" mass="172749">MNKFFEVFNTLKVPEEIGVYLTDTEVTRVSKTSTNSLARVYLSSERLISKQVIYKAEDALKKQIFRMKNMDVRIIDRYRLSKQYTPVKIMEIYYDSILFELEKYWTLEYNLLKNSQWEFDGEHCLVLTLEDGFLSRTYADTLADYFKKIFLNRFGFEIDVIYKYAKKEGSHYELENEHKLNLRVAQIEKNMRAAQAAGDGVNEDSSKTAFSKGTSTSSKSENAASSGTKSNDGVVQENSRQSSFGDKNRTQFGQKGSQNEYYKKKPSNPDVLYGRDFDEEPMPIEQVDSALGEIVIAGMIRKVDEREIRNERTILMFDLTDFTDTITVKMFIANAQLPEVKEYIKKGNFIKVKGVAALDRYDQEISITSVWGIRKSQDNREVRNDLSLHKRVELHCHTKMSDMDGVSSVSDIIKQAIRWGHKGIAITDHGVVQAFTDAYHTMEDLKGKYKKKGEELDFKIIYGVEAYLVDDTRQIVINSMGQNFNDTFVVFDLETTGFSAEVDRIIEIGAVKIKNGEIVDNFSKFVNPKIPIPFRIEKLTGINDSMVMEAEPIEKILPEFLEFCGDAVMVAHNAGFDTSFIINNAERLGIKYDPTIMDTVLLAQFVIPNLHNYKLDTLCKHLAVSLENHHRAVDDAQATAYIYLKMVKMLEERDIFDLDKLNEAGKLDDEAIKKLHQYHCIILASSEQGRINLYRLISASHLQYFSRFPKIPKSLVNKYREGLIIGSACEAGELFRAMVNGRSEAEIARIVSFYDYLEVQPIGNNRFMIEKDDYYVKNEEDLRDLNRRIIALGEKFSKPVVATCDVHFLNPEDEIYRRIIMAGKGFDDADNQAPLYLHTTEEMLHEFDYLGSDKAYEIVVENTNKILNMCEDIIPVRPDKRPPVIENSDQMLRTICENRALELYGNPLPEIVKERLDRELNSIISNGYSVMYIIAQKLVWKSNDDGYLVGSRGSVGSSFAATMAGITEVNPLSPHYLCPKCYYNEFDSEDVKKFAGGAGCDMPDKICPRCGHKLNKMGFDIPFETFLGFKGNKEPDIDLNFSNEYQSKAHSFTEVIFGKGQTFKAGTIGTVAEKTAYGYVFNYFKDKSEKEGRPIVKRRCEIERIAEGCVDIRRTTGQHPGGIVVLPIGDEIHSFTPVQHPANDCTTSIVTTHFDYHSIDHNLLKLDILGHLDPTMIRMLQDLTGIDPLEIPLDSKEVMSLFKDTSALGITPADIGGCKLGALGIPEFGTDFAMQMLIDTKPQYFSDLVRIAGLSHGTDVWLGNAQVLLKEGKATISTAICTRDDIMIYLIQKGIESETAFTIMEKVRKGKGLTEEQETIMREHDVPDWYIWSCKKIKYMFPKAHAAAYVMMAWRVAYCKVFYPLAYYCAYFSIRANAFDYEKMAMGRDKLEYFIDDYKNKKSLGTITNTEEDELKDMRIVQEMYARGYDFMPIDIYKAKARSFQIIDGKIMPSFKVIDKVGEVAGEGIEIAARAGEFLSKDDLRARAKVGQTVIDKLNDLGLLGSMADSNQLSLFDF</sequence>
<keyword evidence="7 13" id="KW-0540">Nuclease</keyword>
<dbReference type="NCBIfam" id="TIGR01405">
    <property type="entry name" value="polC_Gram_pos"/>
    <property type="match status" value="1"/>
</dbReference>
<dbReference type="CDD" id="cd06127">
    <property type="entry name" value="DEDDh"/>
    <property type="match status" value="1"/>
</dbReference>
<dbReference type="InterPro" id="IPR044923">
    <property type="entry name" value="PolC_middle_finger_sf"/>
</dbReference>
<evidence type="ECO:0000313" key="18">
    <source>
        <dbReference type="Proteomes" id="UP001480973"/>
    </source>
</evidence>
<keyword evidence="5 13" id="KW-0548">Nucleotidyltransferase</keyword>
<evidence type="ECO:0000256" key="7">
    <source>
        <dbReference type="ARBA" id="ARBA00022722"/>
    </source>
</evidence>
<feature type="domain" description="Polymerase/histidinol phosphatase N-terminal" evidence="16">
    <location>
        <begin position="392"/>
        <end position="470"/>
    </location>
</feature>
<evidence type="ECO:0000256" key="13">
    <source>
        <dbReference type="HAMAP-Rule" id="MF_00356"/>
    </source>
</evidence>
<dbReference type="Gene3D" id="1.10.150.870">
    <property type="match status" value="1"/>
</dbReference>